<reference evidence="1" key="1">
    <citation type="submission" date="2014-09" db="EMBL/GenBank/DDBJ databases">
        <title>Draft genome sequence of an oleaginous Mucoromycotina fungus Mucor ambiguus NBRC6742.</title>
        <authorList>
            <person name="Takeda I."/>
            <person name="Yamane N."/>
            <person name="Morita T."/>
            <person name="Tamano K."/>
            <person name="Machida M."/>
            <person name="Baker S."/>
            <person name="Koike H."/>
        </authorList>
    </citation>
    <scope>NUCLEOTIDE SEQUENCE</scope>
    <source>
        <strain evidence="1">NBRC 6742</strain>
    </source>
</reference>
<accession>A0A0C9LYF4</accession>
<gene>
    <name evidence="1" type="ORF">MAM1_0453c10582</name>
</gene>
<organism evidence="1">
    <name type="scientific">Mucor ambiguus</name>
    <dbReference type="NCBI Taxonomy" id="91626"/>
    <lineage>
        <taxon>Eukaryota</taxon>
        <taxon>Fungi</taxon>
        <taxon>Fungi incertae sedis</taxon>
        <taxon>Mucoromycota</taxon>
        <taxon>Mucoromycotina</taxon>
        <taxon>Mucoromycetes</taxon>
        <taxon>Mucorales</taxon>
        <taxon>Mucorineae</taxon>
        <taxon>Mucoraceae</taxon>
        <taxon>Mucor</taxon>
    </lineage>
</organism>
<protein>
    <submittedName>
        <fullName evidence="1">Uncharacterized protein</fullName>
    </submittedName>
</protein>
<evidence type="ECO:0000313" key="1">
    <source>
        <dbReference type="EMBL" id="GAN11030.1"/>
    </source>
</evidence>
<sequence length="90" mass="10217">MFYLKVDSENIIRDCIEYPYDGYVQVDLPTPLPMGINAGYYRYQNGNVTLDEALKAEVDKQNNPPGYNELENRIDLMQKALDDVILGGAL</sequence>
<name>A0A0C9LYF4_9FUNG</name>
<dbReference type="Proteomes" id="UP000053815">
    <property type="component" value="Unassembled WGS sequence"/>
</dbReference>
<keyword evidence="2" id="KW-1185">Reference proteome</keyword>
<proteinExistence type="predicted"/>
<evidence type="ECO:0000313" key="2">
    <source>
        <dbReference type="Proteomes" id="UP000053815"/>
    </source>
</evidence>
<dbReference type="EMBL" id="DF836742">
    <property type="protein sequence ID" value="GAN11030.1"/>
    <property type="molecule type" value="Genomic_DNA"/>
</dbReference>
<dbReference type="AlphaFoldDB" id="A0A0C9LYF4"/>